<feature type="compositionally biased region" description="Basic and acidic residues" evidence="1">
    <location>
        <begin position="719"/>
        <end position="758"/>
    </location>
</feature>
<dbReference type="CDD" id="cd22265">
    <property type="entry name" value="UDM1_RNF168"/>
    <property type="match status" value="1"/>
</dbReference>
<evidence type="ECO:0000256" key="1">
    <source>
        <dbReference type="SAM" id="MobiDB-lite"/>
    </source>
</evidence>
<feature type="compositionally biased region" description="Polar residues" evidence="1">
    <location>
        <begin position="436"/>
        <end position="448"/>
    </location>
</feature>
<keyword evidence="3" id="KW-1185">Reference proteome</keyword>
<feature type="region of interest" description="Disordered" evidence="1">
    <location>
        <begin position="811"/>
        <end position="876"/>
    </location>
</feature>
<feature type="region of interest" description="Disordered" evidence="1">
    <location>
        <begin position="1122"/>
        <end position="1209"/>
    </location>
</feature>
<feature type="compositionally biased region" description="Polar residues" evidence="1">
    <location>
        <begin position="994"/>
        <end position="1007"/>
    </location>
</feature>
<dbReference type="Proteomes" id="UP001166286">
    <property type="component" value="Unassembled WGS sequence"/>
</dbReference>
<proteinExistence type="predicted"/>
<feature type="compositionally biased region" description="Pro residues" evidence="1">
    <location>
        <begin position="1133"/>
        <end position="1149"/>
    </location>
</feature>
<evidence type="ECO:0000313" key="3">
    <source>
        <dbReference type="Proteomes" id="UP001166286"/>
    </source>
</evidence>
<feature type="region of interest" description="Disordered" evidence="1">
    <location>
        <begin position="1"/>
        <end position="44"/>
    </location>
</feature>
<feature type="compositionally biased region" description="Low complexity" evidence="1">
    <location>
        <begin position="19"/>
        <end position="31"/>
    </location>
</feature>
<feature type="region of interest" description="Disordered" evidence="1">
    <location>
        <begin position="911"/>
        <end position="936"/>
    </location>
</feature>
<feature type="region of interest" description="Disordered" evidence="1">
    <location>
        <begin position="984"/>
        <end position="1020"/>
    </location>
</feature>
<feature type="region of interest" description="Disordered" evidence="1">
    <location>
        <begin position="488"/>
        <end position="589"/>
    </location>
</feature>
<feature type="compositionally biased region" description="Low complexity" evidence="1">
    <location>
        <begin position="549"/>
        <end position="562"/>
    </location>
</feature>
<feature type="compositionally biased region" description="Polar residues" evidence="1">
    <location>
        <begin position="1150"/>
        <end position="1172"/>
    </location>
</feature>
<protein>
    <recommendedName>
        <fullName evidence="4">Proteophosphoglycan ppg4</fullName>
    </recommendedName>
</protein>
<feature type="region of interest" description="Disordered" evidence="1">
    <location>
        <begin position="102"/>
        <end position="229"/>
    </location>
</feature>
<feature type="compositionally biased region" description="Low complexity" evidence="1">
    <location>
        <begin position="853"/>
        <end position="865"/>
    </location>
</feature>
<name>A0AA39R9Y2_9LECA</name>
<feature type="region of interest" description="Disordered" evidence="1">
    <location>
        <begin position="432"/>
        <end position="463"/>
    </location>
</feature>
<organism evidence="2 3">
    <name type="scientific">Cladonia borealis</name>
    <dbReference type="NCBI Taxonomy" id="184061"/>
    <lineage>
        <taxon>Eukaryota</taxon>
        <taxon>Fungi</taxon>
        <taxon>Dikarya</taxon>
        <taxon>Ascomycota</taxon>
        <taxon>Pezizomycotina</taxon>
        <taxon>Lecanoromycetes</taxon>
        <taxon>OSLEUM clade</taxon>
        <taxon>Lecanoromycetidae</taxon>
        <taxon>Lecanorales</taxon>
        <taxon>Lecanorineae</taxon>
        <taxon>Cladoniaceae</taxon>
        <taxon>Cladonia</taxon>
    </lineage>
</organism>
<feature type="region of interest" description="Disordered" evidence="1">
    <location>
        <begin position="1035"/>
        <end position="1107"/>
    </location>
</feature>
<sequence>MGGLSTQENAPRRLSKPRTNSSTTNLLSTFSDHQTEAASSPLNSADIDYFGDHVAVVSSQGERRSRRKSRSKIRAYLYGANEEAIQNSSEDDEGRSVLAGTARNVKKRLSRTGSSIMQIQSAKASSAYLSKSDSQASDPEESAMIAVQIKEKAHNDSLAAQNHVSSPVDDKRHVDSVRAPVRRKSLYTPGIATRNASDILRKPPPSDAPKSQTDRDYYYNPARPETSPLSQLAGLNLSEDGRATPSSINYPQLGGLLLGTLRVTNGIPRNDTPDLLGHSPTPESKTHEEYFTASEGSVIGNISATMTPSNLSPLQIQKELREIFELDDSIVIPRESSAARHKKSDSATSKAHEYIAELAGSPFSENPGSGQWSDHDSSLDAQGTVTPGAVGTGLQNWRQFIDDAGASSVGSRTAEDAFRKLNGHTQFIPETGRLSVHSSTASRYSVSTEEPKVDSGYSSNSSTNAAHLTLTANDQADRAGRTMSADLQWRYDRSGPQERPGSVPKQGSYMSQTTGPAPRPDSSNLMPGHVLPTSPAGLPSSPSSQTVDSVRSSARSSARSSSQNLVRKLQKPRPKSQPPPVSCITVQGHRDPEVANIPRVPSIIAARHADRLRQFPLLEHTFPSSQHTTVEETSSARTIRPMPVRFPSPANALEAATSDLYASPAMSDERNISRPRALSRYRSSLMFDEDEYPQSAIVRSPSWSEFGGGKAKKERKKLAKEEKENEKRLLKEEKELAKRLEKNKKDLEKQVKKDESKQKASRSRSASRTRAKSSDGPPSQHDTLLTIANFGTVTESLGRSPYDITTSMFSSASQNAGSKHPHQISTSMTRARSMVGMDETAAAESARARSRARSQSSGRPRPLSGGSYGDDDGISGKRLRPHSLLVNNVPPVPALAAVDIRAHDLEWARSRRRSQSFSGVKIETDGPFNDRGGLPGRSIRPSSIIVDVPPVPALPSIEQVKQREAQIIRSRPQSMVMDASPTQALTLPPMDNMKPQNDGLSNAQPESLTPPRQAKVSNLVPRLWSKGSLEKKSPKIVENLRMGHDSNDVSSNEDQSDKDSSIWEAQRQAWSQRRKSAGEALLKNRSNQHTVTQPTEFEGSYIHQQNNRPSFTQRLLGAEPRGLHETKQSSRPGPSPLAPSWKPPAPPTQISPQQQLYEPESSSSPYTTNRPSSYIEPITQHPSRPNPRPLSNSITRQPQAQTQESSPAARIVQTYSSFALPRKRISSGNSPPNSKFENLTGRYAGGFLYGYEPGCGLGGSAGTRSAKTEASRKSVDVSKGFGIDLSDVPIFVAPTSAK</sequence>
<feature type="compositionally biased region" description="Basic residues" evidence="1">
    <location>
        <begin position="759"/>
        <end position="771"/>
    </location>
</feature>
<feature type="compositionally biased region" description="Low complexity" evidence="1">
    <location>
        <begin position="120"/>
        <end position="137"/>
    </location>
</feature>
<reference evidence="2" key="1">
    <citation type="submission" date="2023-03" db="EMBL/GenBank/DDBJ databases">
        <title>Complete genome of Cladonia borealis.</title>
        <authorList>
            <person name="Park H."/>
        </authorList>
    </citation>
    <scope>NUCLEOTIDE SEQUENCE</scope>
    <source>
        <strain evidence="2">ANT050790</strain>
    </source>
</reference>
<feature type="compositionally biased region" description="Polar residues" evidence="1">
    <location>
        <begin position="1084"/>
        <end position="1095"/>
    </location>
</feature>
<evidence type="ECO:0008006" key="4">
    <source>
        <dbReference type="Google" id="ProtNLM"/>
    </source>
</evidence>
<feature type="region of interest" description="Disordered" evidence="1">
    <location>
        <begin position="700"/>
        <end position="786"/>
    </location>
</feature>
<feature type="compositionally biased region" description="Polar residues" evidence="1">
    <location>
        <begin position="508"/>
        <end position="525"/>
    </location>
</feature>
<gene>
    <name evidence="2" type="ORF">JMJ35_001118</name>
</gene>
<evidence type="ECO:0000313" key="2">
    <source>
        <dbReference type="EMBL" id="KAK0516515.1"/>
    </source>
</evidence>
<accession>A0AA39R9Y2</accession>
<dbReference type="EMBL" id="JAFEKC020000002">
    <property type="protein sequence ID" value="KAK0516515.1"/>
    <property type="molecule type" value="Genomic_DNA"/>
</dbReference>
<feature type="compositionally biased region" description="Polar residues" evidence="1">
    <location>
        <begin position="1194"/>
        <end position="1206"/>
    </location>
</feature>
<comment type="caution">
    <text evidence="2">The sequence shown here is derived from an EMBL/GenBank/DDBJ whole genome shotgun (WGS) entry which is preliminary data.</text>
</comment>
<feature type="compositionally biased region" description="Polar residues" evidence="1">
    <location>
        <begin position="811"/>
        <end position="830"/>
    </location>
</feature>